<evidence type="ECO:0000256" key="1">
    <source>
        <dbReference type="ARBA" id="ARBA00004496"/>
    </source>
</evidence>
<dbReference type="InterPro" id="IPR005455">
    <property type="entry name" value="PFN_euk"/>
</dbReference>
<name>A0A8C2ERH4_CYPCA</name>
<evidence type="ECO:0000256" key="3">
    <source>
        <dbReference type="ARBA" id="ARBA00022473"/>
    </source>
</evidence>
<proteinExistence type="inferred from homology"/>
<keyword evidence="3" id="KW-0217">Developmental protein</keyword>
<dbReference type="AlphaFoldDB" id="A0A8C2ERH4"/>
<dbReference type="Proteomes" id="UP000694701">
    <property type="component" value="Unplaced"/>
</dbReference>
<dbReference type="InterPro" id="IPR036140">
    <property type="entry name" value="PFN_sf"/>
</dbReference>
<dbReference type="GO" id="GO:0030154">
    <property type="term" value="P:cell differentiation"/>
    <property type="evidence" value="ECO:0007669"/>
    <property type="project" value="UniProtKB-KW"/>
</dbReference>
<evidence type="ECO:0000313" key="10">
    <source>
        <dbReference type="Ensembl" id="ENSCCRP00020042401.1"/>
    </source>
</evidence>
<keyword evidence="5" id="KW-0221">Differentiation</keyword>
<dbReference type="SUPFAM" id="SSF55770">
    <property type="entry name" value="Profilin (actin-binding protein)"/>
    <property type="match status" value="1"/>
</dbReference>
<evidence type="ECO:0000313" key="11">
    <source>
        <dbReference type="Proteomes" id="UP000694701"/>
    </source>
</evidence>
<dbReference type="GO" id="GO:0008289">
    <property type="term" value="F:lipid binding"/>
    <property type="evidence" value="ECO:0007669"/>
    <property type="project" value="UniProtKB-KW"/>
</dbReference>
<evidence type="ECO:0000256" key="7">
    <source>
        <dbReference type="ARBA" id="ARBA00023121"/>
    </source>
</evidence>
<comment type="similarity">
    <text evidence="2 9">Belongs to the profilin family.</text>
</comment>
<dbReference type="Ensembl" id="ENSCCRT00020046266.1">
    <property type="protein sequence ID" value="ENSCCRP00020042401.1"/>
    <property type="gene ID" value="ENSCCRG00020018879.1"/>
</dbReference>
<keyword evidence="9" id="KW-0009">Actin-binding</keyword>
<evidence type="ECO:0000256" key="4">
    <source>
        <dbReference type="ARBA" id="ARBA00022490"/>
    </source>
</evidence>
<dbReference type="PANTHER" id="PTHR11604">
    <property type="entry name" value="PROFILIN"/>
    <property type="match status" value="1"/>
</dbReference>
<dbReference type="GO" id="GO:0007283">
    <property type="term" value="P:spermatogenesis"/>
    <property type="evidence" value="ECO:0007669"/>
    <property type="project" value="UniProtKB-KW"/>
</dbReference>
<dbReference type="Pfam" id="PF00235">
    <property type="entry name" value="Profilin"/>
    <property type="match status" value="1"/>
</dbReference>
<evidence type="ECO:0000256" key="8">
    <source>
        <dbReference type="ARBA" id="ARBA00059169"/>
    </source>
</evidence>
<dbReference type="PRINTS" id="PR00392">
    <property type="entry name" value="PROFILIN"/>
</dbReference>
<dbReference type="FunFam" id="3.30.450.30:FF:000007">
    <property type="entry name" value="Profilin"/>
    <property type="match status" value="1"/>
</dbReference>
<dbReference type="GO" id="GO:0003785">
    <property type="term" value="F:actin monomer binding"/>
    <property type="evidence" value="ECO:0007669"/>
    <property type="project" value="TreeGrafter"/>
</dbReference>
<comment type="function">
    <text evidence="8">Involved in male fertility. Required for manchette development and acrosome biogenesis during spermiogenesis. Binds in vitro to phospholipids, including phosphatidylinositol 3-phosphate (PtdIns(3)P), phosphatidylinositol 4,5-bisphosphate (PtdIns(4,5)P2), phosphatidylinositol 4-phosphate (PtdIns(4)P) and phosphatidic acid (PA). Contrary to other profilin family members, does not bind to actin in vitro.</text>
</comment>
<evidence type="ECO:0000256" key="5">
    <source>
        <dbReference type="ARBA" id="ARBA00022782"/>
    </source>
</evidence>
<organism evidence="10 11">
    <name type="scientific">Cyprinus carpio</name>
    <name type="common">Common carp</name>
    <dbReference type="NCBI Taxonomy" id="7962"/>
    <lineage>
        <taxon>Eukaryota</taxon>
        <taxon>Metazoa</taxon>
        <taxon>Chordata</taxon>
        <taxon>Craniata</taxon>
        <taxon>Vertebrata</taxon>
        <taxon>Euteleostomi</taxon>
        <taxon>Actinopterygii</taxon>
        <taxon>Neopterygii</taxon>
        <taxon>Teleostei</taxon>
        <taxon>Ostariophysi</taxon>
        <taxon>Cypriniformes</taxon>
        <taxon>Cyprinidae</taxon>
        <taxon>Cyprininae</taxon>
        <taxon>Cyprinus</taxon>
    </lineage>
</organism>
<dbReference type="InterPro" id="IPR048278">
    <property type="entry name" value="PFN"/>
</dbReference>
<reference evidence="10" key="1">
    <citation type="submission" date="2025-08" db="UniProtKB">
        <authorList>
            <consortium name="Ensembl"/>
        </authorList>
    </citation>
    <scope>IDENTIFICATION</scope>
</reference>
<dbReference type="GO" id="GO:0005938">
    <property type="term" value="C:cell cortex"/>
    <property type="evidence" value="ECO:0007669"/>
    <property type="project" value="TreeGrafter"/>
</dbReference>
<accession>A0A8C2ERH4</accession>
<dbReference type="PANTHER" id="PTHR11604:SF2">
    <property type="entry name" value="PROFILIN-4"/>
    <property type="match status" value="1"/>
</dbReference>
<keyword evidence="4" id="KW-0963">Cytoplasm</keyword>
<evidence type="ECO:0000256" key="6">
    <source>
        <dbReference type="ARBA" id="ARBA00022871"/>
    </source>
</evidence>
<dbReference type="Gene3D" id="3.30.450.30">
    <property type="entry name" value="Dynein light chain 2a, cytoplasmic"/>
    <property type="match status" value="1"/>
</dbReference>
<comment type="subcellular location">
    <subcellularLocation>
        <location evidence="1">Cytoplasm</location>
    </subcellularLocation>
</comment>
<keyword evidence="6" id="KW-0744">Spermatogenesis</keyword>
<protein>
    <recommendedName>
        <fullName evidence="9">Profilin</fullName>
    </recommendedName>
</protein>
<sequence length="122" mass="13692">MNPFPKLLDGCLIDTKHVESAAIFVAKTGEVTAVCPEQTQTFLDAFKQVNVTRQRGLAFRSKHYTCVRGDKHSIYTKCEGHGLILVRTALYVIVATYSQSMYPSICVEAVEKLAEYLREKGF</sequence>
<keyword evidence="7" id="KW-0446">Lipid-binding</keyword>
<evidence type="ECO:0000256" key="9">
    <source>
        <dbReference type="RuleBase" id="RU003909"/>
    </source>
</evidence>
<dbReference type="SMART" id="SM00392">
    <property type="entry name" value="PROF"/>
    <property type="match status" value="1"/>
</dbReference>
<dbReference type="CDD" id="cd00148">
    <property type="entry name" value="PROF"/>
    <property type="match status" value="1"/>
</dbReference>
<evidence type="ECO:0000256" key="2">
    <source>
        <dbReference type="ARBA" id="ARBA00010058"/>
    </source>
</evidence>